<reference evidence="2" key="1">
    <citation type="submission" date="2021-11" db="EMBL/GenBank/DDBJ databases">
        <authorList>
            <person name="Schell T."/>
        </authorList>
    </citation>
    <scope>NUCLEOTIDE SEQUENCE</scope>
    <source>
        <strain evidence="2">M5</strain>
    </source>
</reference>
<evidence type="ECO:0000313" key="2">
    <source>
        <dbReference type="EMBL" id="CAH0113568.1"/>
    </source>
</evidence>
<gene>
    <name evidence="2" type="ORF">DGAL_LOCUS17465</name>
</gene>
<dbReference type="EMBL" id="CAKKLH010000341">
    <property type="protein sequence ID" value="CAH0113568.1"/>
    <property type="molecule type" value="Genomic_DNA"/>
</dbReference>
<evidence type="ECO:0000313" key="3">
    <source>
        <dbReference type="Proteomes" id="UP000789390"/>
    </source>
</evidence>
<organism evidence="2 3">
    <name type="scientific">Daphnia galeata</name>
    <dbReference type="NCBI Taxonomy" id="27404"/>
    <lineage>
        <taxon>Eukaryota</taxon>
        <taxon>Metazoa</taxon>
        <taxon>Ecdysozoa</taxon>
        <taxon>Arthropoda</taxon>
        <taxon>Crustacea</taxon>
        <taxon>Branchiopoda</taxon>
        <taxon>Diplostraca</taxon>
        <taxon>Cladocera</taxon>
        <taxon>Anomopoda</taxon>
        <taxon>Daphniidae</taxon>
        <taxon>Daphnia</taxon>
    </lineage>
</organism>
<sequence length="64" mass="7629">MSSSVRAEFMSRPGRHVNQQPQQHGQHRDKITQNLIRNYERNKNRKLMERNKNALKGVEFDSVH</sequence>
<keyword evidence="3" id="KW-1185">Reference proteome</keyword>
<accession>A0A8J2S9U2</accession>
<proteinExistence type="predicted"/>
<dbReference type="AlphaFoldDB" id="A0A8J2S9U2"/>
<protein>
    <submittedName>
        <fullName evidence="2">Uncharacterized protein</fullName>
    </submittedName>
</protein>
<evidence type="ECO:0000256" key="1">
    <source>
        <dbReference type="SAM" id="MobiDB-lite"/>
    </source>
</evidence>
<dbReference type="Proteomes" id="UP000789390">
    <property type="component" value="Unassembled WGS sequence"/>
</dbReference>
<comment type="caution">
    <text evidence="2">The sequence shown here is derived from an EMBL/GenBank/DDBJ whole genome shotgun (WGS) entry which is preliminary data.</text>
</comment>
<feature type="region of interest" description="Disordered" evidence="1">
    <location>
        <begin position="1"/>
        <end position="30"/>
    </location>
</feature>
<name>A0A8J2S9U2_9CRUS</name>